<evidence type="ECO:0000313" key="1">
    <source>
        <dbReference type="EMBL" id="NIG17319.1"/>
    </source>
</evidence>
<comment type="caution">
    <text evidence="1">The sequence shown here is derived from an EMBL/GenBank/DDBJ whole genome shotgun (WGS) entry which is preliminary data.</text>
</comment>
<dbReference type="Proteomes" id="UP001515780">
    <property type="component" value="Unassembled WGS sequence"/>
</dbReference>
<accession>A0ABX0RN49</accession>
<sequence>MKKSWFEHYPMNEVEANSLIRDYAKRGVTTEKHLTSDPRFFIVSAFLPVSKFVPRSNRAYINNLWN</sequence>
<proteinExistence type="predicted"/>
<gene>
    <name evidence="1" type="ORF">F3J37_01330</name>
</gene>
<keyword evidence="2" id="KW-1185">Reference proteome</keyword>
<evidence type="ECO:0000313" key="2">
    <source>
        <dbReference type="Proteomes" id="UP001515780"/>
    </source>
</evidence>
<protein>
    <submittedName>
        <fullName evidence="1">Uncharacterized protein</fullName>
    </submittedName>
</protein>
<name>A0ABX0RN49_9GAMM</name>
<dbReference type="EMBL" id="VWXC01000001">
    <property type="protein sequence ID" value="NIG17319.1"/>
    <property type="molecule type" value="Genomic_DNA"/>
</dbReference>
<organism evidence="1 2">
    <name type="scientific">Candidatus Pantoea communis</name>
    <dbReference type="NCBI Taxonomy" id="2608354"/>
    <lineage>
        <taxon>Bacteria</taxon>
        <taxon>Pseudomonadati</taxon>
        <taxon>Pseudomonadota</taxon>
        <taxon>Gammaproteobacteria</taxon>
        <taxon>Enterobacterales</taxon>
        <taxon>Erwiniaceae</taxon>
        <taxon>Pantoea</taxon>
    </lineage>
</organism>
<reference evidence="1 2" key="1">
    <citation type="journal article" date="2019" name="bioRxiv">
        <title>Bacteria contribute to plant secondary compound degradation in a generalist herbivore system.</title>
        <authorList>
            <person name="Francoeur C.B."/>
            <person name="Khadempour L."/>
            <person name="Moreira-Soto R.D."/>
            <person name="Gotting K."/>
            <person name="Book A.J."/>
            <person name="Pinto-Tomas A.A."/>
            <person name="Keefover-Ring K."/>
            <person name="Currie C.R."/>
        </authorList>
    </citation>
    <scope>NUCLEOTIDE SEQUENCE [LARGE SCALE GENOMIC DNA]</scope>
    <source>
        <strain evidence="1">Al-1710</strain>
    </source>
</reference>